<organism evidence="3 4">
    <name type="scientific">Dracunculus medinensis</name>
    <name type="common">Guinea worm</name>
    <dbReference type="NCBI Taxonomy" id="318479"/>
    <lineage>
        <taxon>Eukaryota</taxon>
        <taxon>Metazoa</taxon>
        <taxon>Ecdysozoa</taxon>
        <taxon>Nematoda</taxon>
        <taxon>Chromadorea</taxon>
        <taxon>Rhabditida</taxon>
        <taxon>Spirurina</taxon>
        <taxon>Dracunculoidea</taxon>
        <taxon>Dracunculidae</taxon>
        <taxon>Dracunculus</taxon>
    </lineage>
</organism>
<accession>A0A3P7PUB2</accession>
<dbReference type="AlphaFoldDB" id="A0A3P7PUB2"/>
<proteinExistence type="predicted"/>
<dbReference type="SMART" id="SM00164">
    <property type="entry name" value="TBC"/>
    <property type="match status" value="1"/>
</dbReference>
<keyword evidence="1" id="KW-0343">GTPase activation</keyword>
<gene>
    <name evidence="3" type="ORF">DME_LOCUS10337</name>
</gene>
<sequence length="263" mass="30559">MKFIASPTKKAEKEYANVVNDENVEYHWQVVERILFIYSKLNPGVKYVQGMNEIIGPIYYVLASDNDDEWARYAEADAYYCFQLLMSEIKDNFIKTLDNSYCGIESLMSQFHERLQICDEALYKHITDLAIKPQFYAFRWLSLLLSQEFPLPDVITIWDSLFSATNRFNLLCNICLAMLEKERDELLSADFSTCLRLLQNYREIDVGQLISFAHELEDGLYARCSSSSIDNRNSKNQVEKVFSAQKSKLIASLSNFIKTFSKK</sequence>
<protein>
    <recommendedName>
        <fullName evidence="2">Rab-GAP TBC domain-containing protein</fullName>
    </recommendedName>
</protein>
<dbReference type="GO" id="GO:0006886">
    <property type="term" value="P:intracellular protein transport"/>
    <property type="evidence" value="ECO:0007669"/>
    <property type="project" value="TreeGrafter"/>
</dbReference>
<dbReference type="PROSITE" id="PS50086">
    <property type="entry name" value="TBC_RABGAP"/>
    <property type="match status" value="1"/>
</dbReference>
<dbReference type="PANTHER" id="PTHR22957">
    <property type="entry name" value="TBC1 DOMAIN FAMILY MEMBER GTPASE-ACTIVATING PROTEIN"/>
    <property type="match status" value="1"/>
</dbReference>
<evidence type="ECO:0000313" key="4">
    <source>
        <dbReference type="Proteomes" id="UP000274756"/>
    </source>
</evidence>
<dbReference type="Proteomes" id="UP000274756">
    <property type="component" value="Unassembled WGS sequence"/>
</dbReference>
<dbReference type="Gene3D" id="1.10.8.270">
    <property type="entry name" value="putative rabgap domain of human tbc1 domain family member 14 like domains"/>
    <property type="match status" value="1"/>
</dbReference>
<evidence type="ECO:0000256" key="1">
    <source>
        <dbReference type="ARBA" id="ARBA00022468"/>
    </source>
</evidence>
<reference evidence="3 4" key="1">
    <citation type="submission" date="2018-11" db="EMBL/GenBank/DDBJ databases">
        <authorList>
            <consortium name="Pathogen Informatics"/>
        </authorList>
    </citation>
    <scope>NUCLEOTIDE SEQUENCE [LARGE SCALE GENOMIC DNA]</scope>
</reference>
<dbReference type="GO" id="GO:0005096">
    <property type="term" value="F:GTPase activator activity"/>
    <property type="evidence" value="ECO:0007669"/>
    <property type="project" value="UniProtKB-KW"/>
</dbReference>
<dbReference type="FunFam" id="1.10.472.80:FF:000009">
    <property type="entry name" value="TBC1 domain family member 13"/>
    <property type="match status" value="1"/>
</dbReference>
<dbReference type="EMBL" id="UYYG01001212">
    <property type="protein sequence ID" value="VDN60364.1"/>
    <property type="molecule type" value="Genomic_DNA"/>
</dbReference>
<dbReference type="InterPro" id="IPR000195">
    <property type="entry name" value="Rab-GAP-TBC_dom"/>
</dbReference>
<name>A0A3P7PUB2_DRAME</name>
<keyword evidence="4" id="KW-1185">Reference proteome</keyword>
<evidence type="ECO:0000313" key="3">
    <source>
        <dbReference type="EMBL" id="VDN60364.1"/>
    </source>
</evidence>
<feature type="domain" description="Rab-GAP TBC" evidence="2">
    <location>
        <begin position="1"/>
        <end position="165"/>
    </location>
</feature>
<dbReference type="Gene3D" id="1.10.472.80">
    <property type="entry name" value="Ypt/Rab-GAP domain of gyp1p, domain 3"/>
    <property type="match status" value="1"/>
</dbReference>
<dbReference type="InterPro" id="IPR035969">
    <property type="entry name" value="Rab-GAP_TBC_sf"/>
</dbReference>
<dbReference type="Pfam" id="PF00566">
    <property type="entry name" value="RabGAP-TBC"/>
    <property type="match status" value="1"/>
</dbReference>
<evidence type="ECO:0000259" key="2">
    <source>
        <dbReference type="PROSITE" id="PS50086"/>
    </source>
</evidence>
<dbReference type="SUPFAM" id="SSF47923">
    <property type="entry name" value="Ypt/Rab-GAP domain of gyp1p"/>
    <property type="match status" value="2"/>
</dbReference>
<dbReference type="OrthoDB" id="10263206at2759"/>
<dbReference type="PANTHER" id="PTHR22957:SF27">
    <property type="entry name" value="TBC1 DOMAIN FAMILY MEMBER 13"/>
    <property type="match status" value="1"/>
</dbReference>
<dbReference type="STRING" id="318479.A0A3P7PUB2"/>